<keyword evidence="2" id="KW-1185">Reference proteome</keyword>
<name>A0A371GFH4_MUCPR</name>
<gene>
    <name evidence="1" type="ORF">CR513_28958</name>
</gene>
<comment type="caution">
    <text evidence="1">The sequence shown here is derived from an EMBL/GenBank/DDBJ whole genome shotgun (WGS) entry which is preliminary data.</text>
</comment>
<evidence type="ECO:0000313" key="2">
    <source>
        <dbReference type="Proteomes" id="UP000257109"/>
    </source>
</evidence>
<accession>A0A371GFH4</accession>
<dbReference type="AlphaFoldDB" id="A0A371GFH4"/>
<protein>
    <submittedName>
        <fullName evidence="1">Uncharacterized protein</fullName>
    </submittedName>
</protein>
<sequence length="51" mass="6217">MPNIGYASDKKTLLSTQWFQEICRRIVLRLQWNRRSNSNRNNKRRPVVRLC</sequence>
<dbReference type="EMBL" id="QJKJ01005701">
    <property type="protein sequence ID" value="RDX89322.1"/>
    <property type="molecule type" value="Genomic_DNA"/>
</dbReference>
<dbReference type="Proteomes" id="UP000257109">
    <property type="component" value="Unassembled WGS sequence"/>
</dbReference>
<evidence type="ECO:0000313" key="1">
    <source>
        <dbReference type="EMBL" id="RDX89322.1"/>
    </source>
</evidence>
<reference evidence="1" key="1">
    <citation type="submission" date="2018-05" db="EMBL/GenBank/DDBJ databases">
        <title>Draft genome of Mucuna pruriens seed.</title>
        <authorList>
            <person name="Nnadi N.E."/>
            <person name="Vos R."/>
            <person name="Hasami M.H."/>
            <person name="Devisetty U.K."/>
            <person name="Aguiy J.C."/>
        </authorList>
    </citation>
    <scope>NUCLEOTIDE SEQUENCE [LARGE SCALE GENOMIC DNA]</scope>
    <source>
        <strain evidence="1">JCA_2017</strain>
    </source>
</reference>
<organism evidence="1 2">
    <name type="scientific">Mucuna pruriens</name>
    <name type="common">Velvet bean</name>
    <name type="synonym">Dolichos pruriens</name>
    <dbReference type="NCBI Taxonomy" id="157652"/>
    <lineage>
        <taxon>Eukaryota</taxon>
        <taxon>Viridiplantae</taxon>
        <taxon>Streptophyta</taxon>
        <taxon>Embryophyta</taxon>
        <taxon>Tracheophyta</taxon>
        <taxon>Spermatophyta</taxon>
        <taxon>Magnoliopsida</taxon>
        <taxon>eudicotyledons</taxon>
        <taxon>Gunneridae</taxon>
        <taxon>Pentapetalae</taxon>
        <taxon>rosids</taxon>
        <taxon>fabids</taxon>
        <taxon>Fabales</taxon>
        <taxon>Fabaceae</taxon>
        <taxon>Papilionoideae</taxon>
        <taxon>50 kb inversion clade</taxon>
        <taxon>NPAAA clade</taxon>
        <taxon>indigoferoid/millettioid clade</taxon>
        <taxon>Phaseoleae</taxon>
        <taxon>Mucuna</taxon>
    </lineage>
</organism>
<proteinExistence type="predicted"/>